<evidence type="ECO:0000313" key="1">
    <source>
        <dbReference type="EMBL" id="CAG8782738.1"/>
    </source>
</evidence>
<dbReference type="Proteomes" id="UP000789920">
    <property type="component" value="Unassembled WGS sequence"/>
</dbReference>
<organism evidence="1 2">
    <name type="scientific">Racocetra persica</name>
    <dbReference type="NCBI Taxonomy" id="160502"/>
    <lineage>
        <taxon>Eukaryota</taxon>
        <taxon>Fungi</taxon>
        <taxon>Fungi incertae sedis</taxon>
        <taxon>Mucoromycota</taxon>
        <taxon>Glomeromycotina</taxon>
        <taxon>Glomeromycetes</taxon>
        <taxon>Diversisporales</taxon>
        <taxon>Gigasporaceae</taxon>
        <taxon>Racocetra</taxon>
    </lineage>
</organism>
<evidence type="ECO:0000313" key="2">
    <source>
        <dbReference type="Proteomes" id="UP000789920"/>
    </source>
</evidence>
<gene>
    <name evidence="1" type="ORF">RPERSI_LOCUS17841</name>
</gene>
<sequence length="218" mass="25528">STNQKPIVFNSQNSDSDLNNKWENETDQFDNENEMDYFDDENELDYSDNAQTDKFEKNNTNTAEPSLHTEIIENITLFQECSKLYDTSLEPSYNPVQCLYNPPLLKENYVIQWIVICQVLTFLDIFQFQNFPKSQHYVEKIIAQPDSILKYTPLVIYPYQSIITRISSILADESNEQLMDSPFKRQLWSGQLFKTTRYPIGRMFRCALIQIVCDIPAA</sequence>
<reference evidence="1" key="1">
    <citation type="submission" date="2021-06" db="EMBL/GenBank/DDBJ databases">
        <authorList>
            <person name="Kallberg Y."/>
            <person name="Tangrot J."/>
            <person name="Rosling A."/>
        </authorList>
    </citation>
    <scope>NUCLEOTIDE SEQUENCE</scope>
    <source>
        <strain evidence="1">MA461A</strain>
    </source>
</reference>
<feature type="non-terminal residue" evidence="1">
    <location>
        <position position="1"/>
    </location>
</feature>
<proteinExistence type="predicted"/>
<feature type="non-terminal residue" evidence="1">
    <location>
        <position position="218"/>
    </location>
</feature>
<name>A0ACA9RA30_9GLOM</name>
<protein>
    <submittedName>
        <fullName evidence="1">7316_t:CDS:1</fullName>
    </submittedName>
</protein>
<keyword evidence="2" id="KW-1185">Reference proteome</keyword>
<dbReference type="EMBL" id="CAJVQC010046261">
    <property type="protein sequence ID" value="CAG8782738.1"/>
    <property type="molecule type" value="Genomic_DNA"/>
</dbReference>
<comment type="caution">
    <text evidence="1">The sequence shown here is derived from an EMBL/GenBank/DDBJ whole genome shotgun (WGS) entry which is preliminary data.</text>
</comment>
<accession>A0ACA9RA30</accession>